<dbReference type="AlphaFoldDB" id="A0A9P6VIE1"/>
<organism evidence="3 4">
    <name type="scientific">Hyphodiscus hymeniophilus</name>
    <dbReference type="NCBI Taxonomy" id="353542"/>
    <lineage>
        <taxon>Eukaryota</taxon>
        <taxon>Fungi</taxon>
        <taxon>Dikarya</taxon>
        <taxon>Ascomycota</taxon>
        <taxon>Pezizomycotina</taxon>
        <taxon>Leotiomycetes</taxon>
        <taxon>Helotiales</taxon>
        <taxon>Hyphodiscaceae</taxon>
        <taxon>Hyphodiscus</taxon>
    </lineage>
</organism>
<comment type="similarity">
    <text evidence="2">Belongs to the glycosyl hydrolase 88 family.</text>
</comment>
<dbReference type="SUPFAM" id="SSF48208">
    <property type="entry name" value="Six-hairpin glycosidases"/>
    <property type="match status" value="1"/>
</dbReference>
<gene>
    <name evidence="3" type="ORF">D0Z07_5230</name>
</gene>
<dbReference type="InterPro" id="IPR008928">
    <property type="entry name" value="6-hairpin_glycosidase_sf"/>
</dbReference>
<sequence>MDWELTGNTQSLKSIFKAAENLASRYDERVGAVRSWDKMINKKESITDTKKNFLVIIDSMCNLDLLFYAGDHTSNQKLIDIATSHAHFVLRSIVREDYSTFHLVNVDPRDGAIKCQRTHQGYSDSSCWSRGQAWAILGFTQAYIWTKDLIFLRAAINISDYFLARLSSTTHTHPFVPVWDFDAPPETPPLRDTSAGMIAANGLALLHQILNNDSKYMANALRIAKETIDLSLSSDKAKLSLGDDGELEVESGTWDGILMNATANNNENAVVMYSNHGLLVYADYYFLEFGNKLMRMGLI</sequence>
<proteinExistence type="inferred from homology"/>
<dbReference type="PANTHER" id="PTHR36845:SF1">
    <property type="entry name" value="HYDROLASE, PUTATIVE (AFU_ORTHOLOGUE AFUA_7G05090)-RELATED"/>
    <property type="match status" value="1"/>
</dbReference>
<evidence type="ECO:0000313" key="4">
    <source>
        <dbReference type="Proteomes" id="UP000785200"/>
    </source>
</evidence>
<dbReference type="InterPro" id="IPR012341">
    <property type="entry name" value="6hp_glycosidase-like_sf"/>
</dbReference>
<evidence type="ECO:0000256" key="2">
    <source>
        <dbReference type="ARBA" id="ARBA00038358"/>
    </source>
</evidence>
<dbReference type="InterPro" id="IPR052369">
    <property type="entry name" value="UG_Glycosaminoglycan_Hydrolase"/>
</dbReference>
<dbReference type="EMBL" id="VNKQ01000010">
    <property type="protein sequence ID" value="KAG0648265.1"/>
    <property type="molecule type" value="Genomic_DNA"/>
</dbReference>
<protein>
    <submittedName>
        <fullName evidence="3">Unsaturated glucuronyl hydrolase</fullName>
    </submittedName>
</protein>
<comment type="caution">
    <text evidence="3">The sequence shown here is derived from an EMBL/GenBank/DDBJ whole genome shotgun (WGS) entry which is preliminary data.</text>
</comment>
<keyword evidence="4" id="KW-1185">Reference proteome</keyword>
<dbReference type="Gene3D" id="1.50.10.10">
    <property type="match status" value="1"/>
</dbReference>
<accession>A0A9P6VIE1</accession>
<dbReference type="OrthoDB" id="2317065at2759"/>
<evidence type="ECO:0000256" key="1">
    <source>
        <dbReference type="ARBA" id="ARBA00022801"/>
    </source>
</evidence>
<reference evidence="3" key="1">
    <citation type="submission" date="2019-07" db="EMBL/GenBank/DDBJ databases">
        <title>Hyphodiscus hymeniophilus genome sequencing and assembly.</title>
        <authorList>
            <person name="Kramer G."/>
            <person name="Nodwell J."/>
        </authorList>
    </citation>
    <scope>NUCLEOTIDE SEQUENCE</scope>
    <source>
        <strain evidence="3">ATCC 34498</strain>
    </source>
</reference>
<name>A0A9P6VIE1_9HELO</name>
<evidence type="ECO:0000313" key="3">
    <source>
        <dbReference type="EMBL" id="KAG0648265.1"/>
    </source>
</evidence>
<dbReference type="Proteomes" id="UP000785200">
    <property type="component" value="Unassembled WGS sequence"/>
</dbReference>
<dbReference type="GO" id="GO:0052757">
    <property type="term" value="F:chondroitin hydrolase activity"/>
    <property type="evidence" value="ECO:0007669"/>
    <property type="project" value="TreeGrafter"/>
</dbReference>
<keyword evidence="1 3" id="KW-0378">Hydrolase</keyword>
<dbReference type="PANTHER" id="PTHR36845">
    <property type="entry name" value="HYDROLASE, PUTATIVE (AFU_ORTHOLOGUE AFUA_7G05090)-RELATED"/>
    <property type="match status" value="1"/>
</dbReference>
<dbReference type="GO" id="GO:0000272">
    <property type="term" value="P:polysaccharide catabolic process"/>
    <property type="evidence" value="ECO:0007669"/>
    <property type="project" value="TreeGrafter"/>
</dbReference>